<gene>
    <name evidence="2" type="ORF">ACKI1S_37325</name>
</gene>
<dbReference type="Proteomes" id="UP001631993">
    <property type="component" value="Unassembled WGS sequence"/>
</dbReference>
<evidence type="ECO:0000313" key="3">
    <source>
        <dbReference type="Proteomes" id="UP001631993"/>
    </source>
</evidence>
<keyword evidence="3" id="KW-1185">Reference proteome</keyword>
<dbReference type="RefSeq" id="WP_409085424.1">
    <property type="nucleotide sequence ID" value="NZ_JBJVMW010000027.1"/>
</dbReference>
<protein>
    <submittedName>
        <fullName evidence="2">Uncharacterized protein</fullName>
    </submittedName>
</protein>
<feature type="compositionally biased region" description="Basic and acidic residues" evidence="1">
    <location>
        <begin position="44"/>
        <end position="54"/>
    </location>
</feature>
<accession>A0ABW9ITK9</accession>
<feature type="region of interest" description="Disordered" evidence="1">
    <location>
        <begin position="19"/>
        <end position="54"/>
    </location>
</feature>
<sequence>MSRPTARAAVQLAVALRGDRGSQHREVAADVNEHQAWRSPSGVTEDRNDWASEG</sequence>
<proteinExistence type="predicted"/>
<feature type="compositionally biased region" description="Basic and acidic residues" evidence="1">
    <location>
        <begin position="19"/>
        <end position="36"/>
    </location>
</feature>
<organism evidence="2 3">
    <name type="scientific">Streptomyces galilaeus</name>
    <dbReference type="NCBI Taxonomy" id="33899"/>
    <lineage>
        <taxon>Bacteria</taxon>
        <taxon>Bacillati</taxon>
        <taxon>Actinomycetota</taxon>
        <taxon>Actinomycetes</taxon>
        <taxon>Kitasatosporales</taxon>
        <taxon>Streptomycetaceae</taxon>
        <taxon>Streptomyces</taxon>
    </lineage>
</organism>
<dbReference type="EMBL" id="JBJVNE010000023">
    <property type="protein sequence ID" value="MFM9651800.1"/>
    <property type="molecule type" value="Genomic_DNA"/>
</dbReference>
<evidence type="ECO:0000256" key="1">
    <source>
        <dbReference type="SAM" id="MobiDB-lite"/>
    </source>
</evidence>
<comment type="caution">
    <text evidence="2">The sequence shown here is derived from an EMBL/GenBank/DDBJ whole genome shotgun (WGS) entry which is preliminary data.</text>
</comment>
<name>A0ABW9ITK9_STRGJ</name>
<reference evidence="2 3" key="1">
    <citation type="submission" date="2024-12" db="EMBL/GenBank/DDBJ databases">
        <title>Forecasting of Potato common scab and diversities of Pathogenic streptomyces spp. in china.</title>
        <authorList>
            <person name="Handique U."/>
            <person name="Wu J."/>
        </authorList>
    </citation>
    <scope>NUCLEOTIDE SEQUENCE [LARGE SCALE GENOMIC DNA]</scope>
    <source>
        <strain evidence="2 3">ZRIMU1585</strain>
    </source>
</reference>
<evidence type="ECO:0000313" key="2">
    <source>
        <dbReference type="EMBL" id="MFM9651800.1"/>
    </source>
</evidence>